<dbReference type="EMBL" id="UINC01209767">
    <property type="protein sequence ID" value="SVE32924.1"/>
    <property type="molecule type" value="Genomic_DNA"/>
</dbReference>
<feature type="non-terminal residue" evidence="2">
    <location>
        <position position="1"/>
    </location>
</feature>
<name>A0A383CLA6_9ZZZZ</name>
<organism evidence="2">
    <name type="scientific">marine metagenome</name>
    <dbReference type="NCBI Taxonomy" id="408172"/>
    <lineage>
        <taxon>unclassified sequences</taxon>
        <taxon>metagenomes</taxon>
        <taxon>ecological metagenomes</taxon>
    </lineage>
</organism>
<evidence type="ECO:0000256" key="1">
    <source>
        <dbReference type="SAM" id="MobiDB-lite"/>
    </source>
</evidence>
<proteinExistence type="predicted"/>
<accession>A0A383CLA6</accession>
<feature type="region of interest" description="Disordered" evidence="1">
    <location>
        <begin position="1"/>
        <end position="31"/>
    </location>
</feature>
<reference evidence="2" key="1">
    <citation type="submission" date="2018-05" db="EMBL/GenBank/DDBJ databases">
        <authorList>
            <person name="Lanie J.A."/>
            <person name="Ng W.-L."/>
            <person name="Kazmierczak K.M."/>
            <person name="Andrzejewski T.M."/>
            <person name="Davidsen T.M."/>
            <person name="Wayne K.J."/>
            <person name="Tettelin H."/>
            <person name="Glass J.I."/>
            <person name="Rusch D."/>
            <person name="Podicherti R."/>
            <person name="Tsui H.-C.T."/>
            <person name="Winkler M.E."/>
        </authorList>
    </citation>
    <scope>NUCLEOTIDE SEQUENCE</scope>
</reference>
<feature type="non-terminal residue" evidence="2">
    <location>
        <position position="31"/>
    </location>
</feature>
<gene>
    <name evidence="2" type="ORF">METZ01_LOCUS485778</name>
</gene>
<feature type="compositionally biased region" description="Polar residues" evidence="1">
    <location>
        <begin position="15"/>
        <end position="31"/>
    </location>
</feature>
<evidence type="ECO:0000313" key="2">
    <source>
        <dbReference type="EMBL" id="SVE32924.1"/>
    </source>
</evidence>
<dbReference type="AlphaFoldDB" id="A0A383CLA6"/>
<sequence length="31" mass="3254">PSGRAAGRPVAWLSWRSTVTRSNQGRTSPGG</sequence>
<protein>
    <submittedName>
        <fullName evidence="2">Uncharacterized protein</fullName>
    </submittedName>
</protein>